<comment type="caution">
    <text evidence="7">The sequence shown here is derived from an EMBL/GenBank/DDBJ whole genome shotgun (WGS) entry which is preliminary data.</text>
</comment>
<feature type="transmembrane region" description="Helical" evidence="6">
    <location>
        <begin position="463"/>
        <end position="483"/>
    </location>
</feature>
<dbReference type="Proteomes" id="UP000319280">
    <property type="component" value="Unassembled WGS sequence"/>
</dbReference>
<dbReference type="InterPro" id="IPR024923">
    <property type="entry name" value="PG_synth_SpoVB"/>
</dbReference>
<evidence type="ECO:0000256" key="4">
    <source>
        <dbReference type="ARBA" id="ARBA00022989"/>
    </source>
</evidence>
<feature type="transmembrane region" description="Helical" evidence="6">
    <location>
        <begin position="244"/>
        <end position="264"/>
    </location>
</feature>
<keyword evidence="3 6" id="KW-0812">Transmembrane</keyword>
<dbReference type="InterPro" id="IPR050833">
    <property type="entry name" value="Poly_Biosynth_Transport"/>
</dbReference>
<dbReference type="GO" id="GO:0005886">
    <property type="term" value="C:plasma membrane"/>
    <property type="evidence" value="ECO:0007669"/>
    <property type="project" value="UniProtKB-SubCell"/>
</dbReference>
<accession>A0A549YM88</accession>
<feature type="transmembrane region" description="Helical" evidence="6">
    <location>
        <begin position="167"/>
        <end position="185"/>
    </location>
</feature>
<organism evidence="7 8">
    <name type="scientific">Lentibacillus cibarius</name>
    <dbReference type="NCBI Taxonomy" id="2583219"/>
    <lineage>
        <taxon>Bacteria</taxon>
        <taxon>Bacillati</taxon>
        <taxon>Bacillota</taxon>
        <taxon>Bacilli</taxon>
        <taxon>Bacillales</taxon>
        <taxon>Bacillaceae</taxon>
        <taxon>Lentibacillus</taxon>
    </lineage>
</organism>
<evidence type="ECO:0000313" key="8">
    <source>
        <dbReference type="Proteomes" id="UP000319280"/>
    </source>
</evidence>
<dbReference type="AlphaFoldDB" id="A0A549YM88"/>
<sequence length="539" mass="59038">MSNIVKGTMLLTSATFLSKFLGMIYVIPFNALVGETGGTLFQFAYTPYNILISISTIGVPLAVSKFVSKYNALGDYETGMRMFKAGMMLMAATGFIAFLTLFFSAGFLGEQMITNEEAGSITAADVAMVIRMVSVALLIIPSMSIVRGFFQGHESMGPTAVSQVVEQIVRIGFILIAAFVIKVVLDGSTTIAVGFSTFAAFIGALASCVVLWVYWRRRKNHLYTQIHQQRYTYDLSMKSLFVELFRYAGPFVLVGVATPLYQLVDQFTFERAMTAIGKRDLFEIANAGINFYGHKLVIIPVTIATGLSLAIIPALTKTFTQNNRLLMNQQINQALQIVLVLVVPAVAGLSMLSNVAYGSLYGMDNIHITGTLLGWYAPAGLLFALFTVTSSILQGINEQRFAIVSLAGGLLVKVLFNIQMIHMFGAKGVIFSTLLAVGTAVALNLWRIRTAIHFPFRQTFKRFLLIGIFTGIMCMAIWGVKAVSGTFLAYETSRVSAILVLMTGVGIGAGIYLWFSYQSTLLERVLGNRVKVLDRLFQK</sequence>
<feature type="transmembrane region" description="Helical" evidence="6">
    <location>
        <begin position="7"/>
        <end position="28"/>
    </location>
</feature>
<dbReference type="Pfam" id="PF01943">
    <property type="entry name" value="Polysacc_synt"/>
    <property type="match status" value="1"/>
</dbReference>
<feature type="transmembrane region" description="Helical" evidence="6">
    <location>
        <begin position="128"/>
        <end position="146"/>
    </location>
</feature>
<dbReference type="PANTHER" id="PTHR30250">
    <property type="entry name" value="PST FAMILY PREDICTED COLANIC ACID TRANSPORTER"/>
    <property type="match status" value="1"/>
</dbReference>
<dbReference type="PIRSF" id="PIRSF038958">
    <property type="entry name" value="PG_synth_SpoVB"/>
    <property type="match status" value="1"/>
</dbReference>
<evidence type="ECO:0000256" key="5">
    <source>
        <dbReference type="ARBA" id="ARBA00023136"/>
    </source>
</evidence>
<keyword evidence="4 6" id="KW-1133">Transmembrane helix</keyword>
<reference evidence="7 8" key="1">
    <citation type="submission" date="2019-07" db="EMBL/GenBank/DDBJ databases">
        <title>Genomic analysis of Lentibacillus sp. NKC851-2.</title>
        <authorList>
            <person name="Oh Y.J."/>
        </authorList>
    </citation>
    <scope>NUCLEOTIDE SEQUENCE [LARGE SCALE GENOMIC DNA]</scope>
    <source>
        <strain evidence="7 8">NKC851-2</strain>
    </source>
</reference>
<feature type="transmembrane region" description="Helical" evidence="6">
    <location>
        <begin position="424"/>
        <end position="443"/>
    </location>
</feature>
<protein>
    <submittedName>
        <fullName evidence="7">Polysaccharide biosynthesis protein</fullName>
    </submittedName>
</protein>
<feature type="transmembrane region" description="Helical" evidence="6">
    <location>
        <begin position="296"/>
        <end position="316"/>
    </location>
</feature>
<evidence type="ECO:0000313" key="7">
    <source>
        <dbReference type="EMBL" id="TRM12998.1"/>
    </source>
</evidence>
<dbReference type="EMBL" id="VJMZ01000001">
    <property type="protein sequence ID" value="TRM12998.1"/>
    <property type="molecule type" value="Genomic_DNA"/>
</dbReference>
<dbReference type="RefSeq" id="WP_142791889.1">
    <property type="nucleotide sequence ID" value="NZ_VJMZ01000001.1"/>
</dbReference>
<dbReference type="InterPro" id="IPR002797">
    <property type="entry name" value="Polysacc_synth"/>
</dbReference>
<feature type="transmembrane region" description="Helical" evidence="6">
    <location>
        <begin position="191"/>
        <end position="215"/>
    </location>
</feature>
<keyword evidence="2" id="KW-1003">Cell membrane</keyword>
<evidence type="ECO:0000256" key="1">
    <source>
        <dbReference type="ARBA" id="ARBA00004651"/>
    </source>
</evidence>
<dbReference type="CDD" id="cd13124">
    <property type="entry name" value="MATE_SpoVB_like"/>
    <property type="match status" value="1"/>
</dbReference>
<proteinExistence type="predicted"/>
<evidence type="ECO:0000256" key="3">
    <source>
        <dbReference type="ARBA" id="ARBA00022692"/>
    </source>
</evidence>
<evidence type="ECO:0000256" key="6">
    <source>
        <dbReference type="SAM" id="Phobius"/>
    </source>
</evidence>
<feature type="transmembrane region" description="Helical" evidence="6">
    <location>
        <begin position="337"/>
        <end position="360"/>
    </location>
</feature>
<comment type="subcellular location">
    <subcellularLocation>
        <location evidence="1">Cell membrane</location>
        <topology evidence="1">Multi-pass membrane protein</topology>
    </subcellularLocation>
</comment>
<dbReference type="PANTHER" id="PTHR30250:SF21">
    <property type="entry name" value="LIPID II FLIPPASE MURJ"/>
    <property type="match status" value="1"/>
</dbReference>
<keyword evidence="5 6" id="KW-0472">Membrane</keyword>
<feature type="transmembrane region" description="Helical" evidence="6">
    <location>
        <begin position="366"/>
        <end position="389"/>
    </location>
</feature>
<gene>
    <name evidence="7" type="ORF">FH966_15485</name>
</gene>
<name>A0A549YM88_9BACI</name>
<feature type="transmembrane region" description="Helical" evidence="6">
    <location>
        <begin position="48"/>
        <end position="67"/>
    </location>
</feature>
<feature type="transmembrane region" description="Helical" evidence="6">
    <location>
        <begin position="401"/>
        <end position="418"/>
    </location>
</feature>
<feature type="transmembrane region" description="Helical" evidence="6">
    <location>
        <begin position="88"/>
        <end position="108"/>
    </location>
</feature>
<keyword evidence="8" id="KW-1185">Reference proteome</keyword>
<feature type="transmembrane region" description="Helical" evidence="6">
    <location>
        <begin position="495"/>
        <end position="515"/>
    </location>
</feature>
<evidence type="ECO:0000256" key="2">
    <source>
        <dbReference type="ARBA" id="ARBA00022475"/>
    </source>
</evidence>